<evidence type="ECO:0000313" key="2">
    <source>
        <dbReference type="EMBL" id="QHU30036.1"/>
    </source>
</evidence>
<name>A0A6C0LGC0_9ZZZZ</name>
<dbReference type="EMBL" id="MN740503">
    <property type="protein sequence ID" value="QHU30036.1"/>
    <property type="molecule type" value="Genomic_DNA"/>
</dbReference>
<accession>A0A6C0LGC0</accession>
<proteinExistence type="predicted"/>
<feature type="region of interest" description="Disordered" evidence="1">
    <location>
        <begin position="60"/>
        <end position="79"/>
    </location>
</feature>
<dbReference type="AlphaFoldDB" id="A0A6C0LGC0"/>
<organism evidence="2">
    <name type="scientific">viral metagenome</name>
    <dbReference type="NCBI Taxonomy" id="1070528"/>
    <lineage>
        <taxon>unclassified sequences</taxon>
        <taxon>metagenomes</taxon>
        <taxon>organismal metagenomes</taxon>
    </lineage>
</organism>
<reference evidence="2" key="1">
    <citation type="journal article" date="2020" name="Nature">
        <title>Giant virus diversity and host interactions through global metagenomics.</title>
        <authorList>
            <person name="Schulz F."/>
            <person name="Roux S."/>
            <person name="Paez-Espino D."/>
            <person name="Jungbluth S."/>
            <person name="Walsh D.A."/>
            <person name="Denef V.J."/>
            <person name="McMahon K.D."/>
            <person name="Konstantinidis K.T."/>
            <person name="Eloe-Fadrosh E.A."/>
            <person name="Kyrpides N.C."/>
            <person name="Woyke T."/>
        </authorList>
    </citation>
    <scope>NUCLEOTIDE SEQUENCE</scope>
    <source>
        <strain evidence="2">GVMAG-M-3300027833-11</strain>
    </source>
</reference>
<protein>
    <submittedName>
        <fullName evidence="2">Uncharacterized protein</fullName>
    </submittedName>
</protein>
<sequence length="79" mass="8860">MIRFITRLFKPAPTTTLGRWSNADNSDIKSALANIDCCGDKLCGDPHTSKKAIDQYAEVKKNKKDDDDGPDSSTRLRFR</sequence>
<evidence type="ECO:0000256" key="1">
    <source>
        <dbReference type="SAM" id="MobiDB-lite"/>
    </source>
</evidence>